<evidence type="ECO:0000313" key="4">
    <source>
        <dbReference type="Proteomes" id="UP000694544"/>
    </source>
</evidence>
<dbReference type="GeneTree" id="ENSGT00940000157555"/>
<dbReference type="PANTHER" id="PTHR10579:SF42">
    <property type="entry name" value="CHLORIDE CHANNEL ACCESSORY 3B"/>
    <property type="match status" value="1"/>
</dbReference>
<dbReference type="PANTHER" id="PTHR10579">
    <property type="entry name" value="CALCIUM-ACTIVATED CHLORIDE CHANNEL REGULATOR"/>
    <property type="match status" value="1"/>
</dbReference>
<dbReference type="InterPro" id="IPR013642">
    <property type="entry name" value="CLCA_N"/>
</dbReference>
<feature type="signal peptide" evidence="1">
    <location>
        <begin position="1"/>
        <end position="18"/>
    </location>
</feature>
<dbReference type="Gene3D" id="3.40.50.410">
    <property type="entry name" value="von Willebrand factor, type A domain"/>
    <property type="match status" value="1"/>
</dbReference>
<feature type="domain" description="VWFA" evidence="2">
    <location>
        <begin position="376"/>
        <end position="442"/>
    </location>
</feature>
<dbReference type="InterPro" id="IPR036465">
    <property type="entry name" value="vWFA_dom_sf"/>
</dbReference>
<dbReference type="InterPro" id="IPR002035">
    <property type="entry name" value="VWF_A"/>
</dbReference>
<keyword evidence="1" id="KW-0732">Signal</keyword>
<accession>A0A8C6D875</accession>
<dbReference type="NCBIfam" id="NF041940">
    <property type="entry name" value="choice_anch_X"/>
    <property type="match status" value="1"/>
</dbReference>
<name>A0A8C6D875_MOSMO</name>
<dbReference type="CDD" id="cd00198">
    <property type="entry name" value="vWFA"/>
    <property type="match status" value="1"/>
</dbReference>
<dbReference type="GO" id="GO:0005229">
    <property type="term" value="F:intracellularly calcium-gated chloride channel activity"/>
    <property type="evidence" value="ECO:0007669"/>
    <property type="project" value="TreeGrafter"/>
</dbReference>
<dbReference type="Gene3D" id="2.60.40.10">
    <property type="entry name" value="Immunoglobulins"/>
    <property type="match status" value="1"/>
</dbReference>
<reference evidence="3" key="2">
    <citation type="submission" date="2025-09" db="UniProtKB">
        <authorList>
            <consortium name="Ensembl"/>
        </authorList>
    </citation>
    <scope>IDENTIFICATION</scope>
</reference>
<dbReference type="InterPro" id="IPR051266">
    <property type="entry name" value="CLCR"/>
</dbReference>
<evidence type="ECO:0000313" key="3">
    <source>
        <dbReference type="Ensembl" id="ENSMMSP00000007815.1"/>
    </source>
</evidence>
<dbReference type="FunFam" id="2.60.40.10:FF:001134">
    <property type="entry name" value="Calcium-activated chloride channel regulator 1"/>
    <property type="match status" value="1"/>
</dbReference>
<reference evidence="3" key="1">
    <citation type="submission" date="2025-08" db="UniProtKB">
        <authorList>
            <consortium name="Ensembl"/>
        </authorList>
    </citation>
    <scope>IDENTIFICATION</scope>
</reference>
<dbReference type="PROSITE" id="PS50234">
    <property type="entry name" value="VWFA"/>
    <property type="match status" value="1"/>
</dbReference>
<dbReference type="SUPFAM" id="SSF53300">
    <property type="entry name" value="vWA-like"/>
    <property type="match status" value="1"/>
</dbReference>
<evidence type="ECO:0000256" key="1">
    <source>
        <dbReference type="SAM" id="SignalP"/>
    </source>
</evidence>
<evidence type="ECO:0000259" key="2">
    <source>
        <dbReference type="PROSITE" id="PS50234"/>
    </source>
</evidence>
<feature type="chain" id="PRO_5034733745" description="VWFA domain-containing protein" evidence="1">
    <location>
        <begin position="19"/>
        <end position="870"/>
    </location>
</feature>
<keyword evidence="4" id="KW-1185">Reference proteome</keyword>
<dbReference type="Ensembl" id="ENSMMST00000008661.1">
    <property type="protein sequence ID" value="ENSMMSP00000007815.1"/>
    <property type="gene ID" value="ENSMMSG00000005817.1"/>
</dbReference>
<dbReference type="GO" id="GO:0005886">
    <property type="term" value="C:plasma membrane"/>
    <property type="evidence" value="ECO:0007669"/>
    <property type="project" value="TreeGrafter"/>
</dbReference>
<protein>
    <recommendedName>
        <fullName evidence="2">VWFA domain-containing protein</fullName>
    </recommendedName>
</protein>
<proteinExistence type="predicted"/>
<dbReference type="Proteomes" id="UP000694544">
    <property type="component" value="Unplaced"/>
</dbReference>
<dbReference type="InterPro" id="IPR013783">
    <property type="entry name" value="Ig-like_fold"/>
</dbReference>
<sequence length="870" mass="97927">MVLSLNVILFLTLHLLLGIKSSMVNLINNGYDGIVIAINPSVPEDEKLIENIKEMVTEASIYLFHATKRRVYFRNVSILIPMTWKSKSEYFIPKQESYDQADVIVANPYLKYGDDPYTLQYGRCGEKGKYLYFTPNFLLTNNFRMYESRGKVFVHEWAHLRWGIFDEYNMDQPFYISRKNTIEATRCSTHITGTNVVFKKCPEGSCVTRPCRRDSQTGLYEAKCTFIPEKSDFTYYCLSIDFFQVTEFCTEKTHNTEAPNLQNKMCNGKSTWDVIMNSVDFQNTSPMTEMNPPTHPTFSLLKAKQRVVCLVLDKSGSMSSVRHLFEPGGLQSMGLQRVCIYTYIQWNITQYNLINNLGFHYQAIIHSNQSTSGSEIILLTDGEDNEINLCFEDVKQSGVIIHTIALGPSAAKELKTLSNMTGGYRFFANKDINGLTNTFSRISSRSGSITQQAIQLESKALKITGRKRVNGTVPVDSTIGNDTFFVVTWTIQKPEIVLQDPKGKKYKTSDFKEDKLNIHSARLRIPGIAETGTWTYSLLNNYASSQMLTVTVTTRARSPTTPPVIVTAHMSQSTAHYPSPMIVYAQVSQGFFPVLGISVIAIIETEEGHQVTLELWDNGAGADTVKNDGIYSRYFTDYYGNGRYNLKVHAQARNNTARLSLRQQQNEALYVPGYVENGKIILNPPRPEVKDDLAQAKIEDFSRLTSGGSFTVSGAPPPGNHPSVLPPSKITDLEAKFKEDYIQLSWTAPGNVLDKGKANSYIIRISKSLMEFQEDFDNVTLVNTSNLIPKEAGSKENFEFKPEHFRVENGTKFYIAVQAINEANLISKVSHIVQAIKFIPLPEDSVHALGTKISEITLAIFGLPMIFSIF</sequence>
<dbReference type="Pfam" id="PF08434">
    <property type="entry name" value="CLCA"/>
    <property type="match status" value="1"/>
</dbReference>
<dbReference type="AlphaFoldDB" id="A0A8C6D875"/>
<organism evidence="3 4">
    <name type="scientific">Moschus moschiferus</name>
    <name type="common">Siberian musk deer</name>
    <name type="synonym">Moschus sibiricus</name>
    <dbReference type="NCBI Taxonomy" id="68415"/>
    <lineage>
        <taxon>Eukaryota</taxon>
        <taxon>Metazoa</taxon>
        <taxon>Chordata</taxon>
        <taxon>Craniata</taxon>
        <taxon>Vertebrata</taxon>
        <taxon>Euteleostomi</taxon>
        <taxon>Mammalia</taxon>
        <taxon>Eutheria</taxon>
        <taxon>Laurasiatheria</taxon>
        <taxon>Artiodactyla</taxon>
        <taxon>Ruminantia</taxon>
        <taxon>Pecora</taxon>
        <taxon>Moschidae</taxon>
        <taxon>Moschus</taxon>
    </lineage>
</organism>